<name>A0A6G6WAX8_9ACTN</name>
<protein>
    <submittedName>
        <fullName evidence="2">Uncharacterized protein</fullName>
    </submittedName>
</protein>
<dbReference type="EMBL" id="CP049257">
    <property type="protein sequence ID" value="QIG42488.1"/>
    <property type="molecule type" value="Genomic_DNA"/>
</dbReference>
<keyword evidence="1" id="KW-0472">Membrane</keyword>
<feature type="transmembrane region" description="Helical" evidence="1">
    <location>
        <begin position="52"/>
        <end position="73"/>
    </location>
</feature>
<keyword evidence="3" id="KW-1185">Reference proteome</keyword>
<reference evidence="2 3" key="1">
    <citation type="submission" date="2020-02" db="EMBL/GenBank/DDBJ databases">
        <title>Full genome sequence of Nocardioides sp. R-3366.</title>
        <authorList>
            <person name="Im W.-T."/>
        </authorList>
    </citation>
    <scope>NUCLEOTIDE SEQUENCE [LARGE SCALE GENOMIC DNA]</scope>
    <source>
        <strain evidence="2 3">R-3366</strain>
    </source>
</reference>
<evidence type="ECO:0000313" key="2">
    <source>
        <dbReference type="EMBL" id="QIG42488.1"/>
    </source>
</evidence>
<evidence type="ECO:0000313" key="3">
    <source>
        <dbReference type="Proteomes" id="UP000502996"/>
    </source>
</evidence>
<dbReference type="AlphaFoldDB" id="A0A6G6WAX8"/>
<keyword evidence="1" id="KW-0812">Transmembrane</keyword>
<keyword evidence="1" id="KW-1133">Transmembrane helix</keyword>
<evidence type="ECO:0000256" key="1">
    <source>
        <dbReference type="SAM" id="Phobius"/>
    </source>
</evidence>
<organism evidence="2 3">
    <name type="scientific">Nocardioides anomalus</name>
    <dbReference type="NCBI Taxonomy" id="2712223"/>
    <lineage>
        <taxon>Bacteria</taxon>
        <taxon>Bacillati</taxon>
        <taxon>Actinomycetota</taxon>
        <taxon>Actinomycetes</taxon>
        <taxon>Propionibacteriales</taxon>
        <taxon>Nocardioidaceae</taxon>
        <taxon>Nocardioides</taxon>
    </lineage>
</organism>
<accession>A0A6G6WAX8</accession>
<feature type="transmembrane region" description="Helical" evidence="1">
    <location>
        <begin position="110"/>
        <end position="128"/>
    </location>
</feature>
<feature type="transmembrane region" description="Helical" evidence="1">
    <location>
        <begin position="85"/>
        <end position="104"/>
    </location>
</feature>
<gene>
    <name evidence="2" type="ORF">G5V58_06615</name>
</gene>
<dbReference type="Proteomes" id="UP000502996">
    <property type="component" value="Chromosome"/>
</dbReference>
<sequence length="133" mass="12756">MVLGLFARGCLGGGLAGAFLGLLLGPFAMWQTGVVAEDGIGPAVLGGFAYGGLLGGAVGLAVGLFAFLALVPFARHLHGAAQARLAGAASSLVGAVAFAALSGLPLTTTAALAGLATATGLVLGRAVVLGEER</sequence>
<proteinExistence type="predicted"/>
<dbReference type="KEGG" id="nano:G5V58_06615"/>
<dbReference type="RefSeq" id="WP_165230111.1">
    <property type="nucleotide sequence ID" value="NZ_CP049257.1"/>
</dbReference>